<dbReference type="InterPro" id="IPR036865">
    <property type="entry name" value="CRAL-TRIO_dom_sf"/>
</dbReference>
<evidence type="ECO:0000256" key="1">
    <source>
        <dbReference type="SAM" id="MobiDB-lite"/>
    </source>
</evidence>
<dbReference type="Gene3D" id="1.10.8.20">
    <property type="entry name" value="N-terminal domain of phosphatidylinositol transfer protein sec14p"/>
    <property type="match status" value="1"/>
</dbReference>
<reference evidence="3" key="1">
    <citation type="submission" date="2021-01" db="EMBL/GenBank/DDBJ databases">
        <authorList>
            <person name="Corre E."/>
            <person name="Pelletier E."/>
            <person name="Niang G."/>
            <person name="Scheremetjew M."/>
            <person name="Finn R."/>
            <person name="Kale V."/>
            <person name="Holt S."/>
            <person name="Cochrane G."/>
            <person name="Meng A."/>
            <person name="Brown T."/>
            <person name="Cohen L."/>
        </authorList>
    </citation>
    <scope>NUCLEOTIDE SEQUENCE</scope>
    <source>
        <strain evidence="3">RCC1871</strain>
    </source>
</reference>
<keyword evidence="5" id="KW-1185">Reference proteome</keyword>
<sequence length="381" mass="43028">MAVLAREGQEEASALQSPAAGNVTCIGGGGSQGKKYSPSKLLVSPCFGRSAKHSSRVSHRDAPAGTPPPPLLEVEFAAKSHRLLHRHHIRKKLSTSRVAALSKGKSAKEHTERETLREEVDHEIRELERDLLQELSASIVREMAALEAAGHGSCGFLGQDLGHIRDEFMSQHTLRRFLIARQWDVDQATSMIMEYYRWREANPVGCIQHSTIQASLAAKKVYMLKERDWEGRPVLVVVATRHMVENQPLEETIRFVQYCTDKIMHIAMDDDRGVSKMCVFVDLRNVGDHCLDKTALGNMLDLMQNYFPERLGTAILWRPPWIFWLAWKLIHNFIPKETRRRMCFAYKQKDVGKFMDPAFVPQSFGGGGTADDDILVPIEEA</sequence>
<dbReference type="Proteomes" id="UP001472866">
    <property type="component" value="Chromosome 19"/>
</dbReference>
<dbReference type="InterPro" id="IPR011074">
    <property type="entry name" value="CRAL/TRIO_N_dom"/>
</dbReference>
<dbReference type="CDD" id="cd00170">
    <property type="entry name" value="SEC14"/>
    <property type="match status" value="1"/>
</dbReference>
<evidence type="ECO:0000313" key="4">
    <source>
        <dbReference type="EMBL" id="WZN67344.1"/>
    </source>
</evidence>
<dbReference type="PROSITE" id="PS50191">
    <property type="entry name" value="CRAL_TRIO"/>
    <property type="match status" value="1"/>
</dbReference>
<dbReference type="Pfam" id="PF00650">
    <property type="entry name" value="CRAL_TRIO"/>
    <property type="match status" value="1"/>
</dbReference>
<dbReference type="InterPro" id="IPR001251">
    <property type="entry name" value="CRAL-TRIO_dom"/>
</dbReference>
<accession>A0A7S3CAV3</accession>
<dbReference type="PANTHER" id="PTHR46277:SF3">
    <property type="entry name" value="BINDING PROTEIN, PUTATIVE-RELATED"/>
    <property type="match status" value="1"/>
</dbReference>
<feature type="compositionally biased region" description="Basic and acidic residues" evidence="1">
    <location>
        <begin position="106"/>
        <end position="118"/>
    </location>
</feature>
<dbReference type="InterPro" id="IPR036273">
    <property type="entry name" value="CRAL/TRIO_N_dom_sf"/>
</dbReference>
<dbReference type="SMART" id="SM00516">
    <property type="entry name" value="SEC14"/>
    <property type="match status" value="1"/>
</dbReference>
<protein>
    <submittedName>
        <fullName evidence="4">CRAL/TRIO domain-containing protein</fullName>
    </submittedName>
</protein>
<gene>
    <name evidence="3" type="ORF">CROS1456_LOCUS3570</name>
    <name evidence="4" type="ORF">HKI87_19g89190</name>
</gene>
<feature type="region of interest" description="Disordered" evidence="1">
    <location>
        <begin position="94"/>
        <end position="118"/>
    </location>
</feature>
<organism evidence="3">
    <name type="scientific">Chloropicon roscoffensis</name>
    <dbReference type="NCBI Taxonomy" id="1461544"/>
    <lineage>
        <taxon>Eukaryota</taxon>
        <taxon>Viridiplantae</taxon>
        <taxon>Chlorophyta</taxon>
        <taxon>Chloropicophyceae</taxon>
        <taxon>Chloropicales</taxon>
        <taxon>Chloropicaceae</taxon>
        <taxon>Chloropicon</taxon>
    </lineage>
</organism>
<proteinExistence type="predicted"/>
<feature type="domain" description="CRAL-TRIO" evidence="2">
    <location>
        <begin position="209"/>
        <end position="372"/>
    </location>
</feature>
<dbReference type="EMBL" id="HBHZ01004623">
    <property type="protein sequence ID" value="CAE0190480.1"/>
    <property type="molecule type" value="Transcribed_RNA"/>
</dbReference>
<name>A0A7S3CAV3_9CHLO</name>
<dbReference type="Gene3D" id="3.40.525.10">
    <property type="entry name" value="CRAL-TRIO lipid binding domain"/>
    <property type="match status" value="1"/>
</dbReference>
<dbReference type="SUPFAM" id="SSF52087">
    <property type="entry name" value="CRAL/TRIO domain"/>
    <property type="match status" value="1"/>
</dbReference>
<evidence type="ECO:0000259" key="2">
    <source>
        <dbReference type="PROSITE" id="PS50191"/>
    </source>
</evidence>
<dbReference type="SMART" id="SM01100">
    <property type="entry name" value="CRAL_TRIO_N"/>
    <property type="match status" value="1"/>
</dbReference>
<evidence type="ECO:0000313" key="5">
    <source>
        <dbReference type="Proteomes" id="UP001472866"/>
    </source>
</evidence>
<dbReference type="SUPFAM" id="SSF46938">
    <property type="entry name" value="CRAL/TRIO N-terminal domain"/>
    <property type="match status" value="1"/>
</dbReference>
<dbReference type="EMBL" id="CP151519">
    <property type="protein sequence ID" value="WZN67344.1"/>
    <property type="molecule type" value="Genomic_DNA"/>
</dbReference>
<dbReference type="PANTHER" id="PTHR46277">
    <property type="entry name" value="OS03G0850700 PROTEIN"/>
    <property type="match status" value="1"/>
</dbReference>
<feature type="region of interest" description="Disordered" evidence="1">
    <location>
        <begin position="1"/>
        <end position="22"/>
    </location>
</feature>
<dbReference type="AlphaFoldDB" id="A0A7S3CAV3"/>
<evidence type="ECO:0000313" key="3">
    <source>
        <dbReference type="EMBL" id="CAE0190480.1"/>
    </source>
</evidence>
<reference evidence="4 5" key="2">
    <citation type="submission" date="2024-03" db="EMBL/GenBank/DDBJ databases">
        <title>Complete genome sequence of the green alga Chloropicon roscoffensis RCC1871.</title>
        <authorList>
            <person name="Lemieux C."/>
            <person name="Pombert J.-F."/>
            <person name="Otis C."/>
            <person name="Turmel M."/>
        </authorList>
    </citation>
    <scope>NUCLEOTIDE SEQUENCE [LARGE SCALE GENOMIC DNA]</scope>
    <source>
        <strain evidence="4 5">RCC1871</strain>
    </source>
</reference>